<dbReference type="EMBL" id="AWWV01006326">
    <property type="protein sequence ID" value="OMP01950.1"/>
    <property type="molecule type" value="Genomic_DNA"/>
</dbReference>
<dbReference type="Proteomes" id="UP000188268">
    <property type="component" value="Unassembled WGS sequence"/>
</dbReference>
<comment type="caution">
    <text evidence="1">The sequence shown here is derived from an EMBL/GenBank/DDBJ whole genome shotgun (WGS) entry which is preliminary data.</text>
</comment>
<feature type="non-terminal residue" evidence="1">
    <location>
        <position position="1"/>
    </location>
</feature>
<protein>
    <submittedName>
        <fullName evidence="1">Uncharacterized protein</fullName>
    </submittedName>
</protein>
<sequence length="65" mass="7348">NYYAAALAKLLSRISSSENHKEAPQAEAILRPKFLSRKRFSGTIIDQTHIKPVEPRERAPFITAL</sequence>
<evidence type="ECO:0000313" key="1">
    <source>
        <dbReference type="EMBL" id="OMP01950.1"/>
    </source>
</evidence>
<dbReference type="Gramene" id="OMP01950">
    <property type="protein sequence ID" value="OMP01950"/>
    <property type="gene ID" value="CCACVL1_02971"/>
</dbReference>
<proteinExistence type="predicted"/>
<reference evidence="1 2" key="1">
    <citation type="submission" date="2013-09" db="EMBL/GenBank/DDBJ databases">
        <title>Corchorus capsularis genome sequencing.</title>
        <authorList>
            <person name="Alam M."/>
            <person name="Haque M.S."/>
            <person name="Islam M.S."/>
            <person name="Emdad E.M."/>
            <person name="Islam M.M."/>
            <person name="Ahmed B."/>
            <person name="Halim A."/>
            <person name="Hossen Q.M.M."/>
            <person name="Hossain M.Z."/>
            <person name="Ahmed R."/>
            <person name="Khan M.M."/>
            <person name="Islam R."/>
            <person name="Rashid M.M."/>
            <person name="Khan S.A."/>
            <person name="Rahman M.S."/>
            <person name="Alam M."/>
        </authorList>
    </citation>
    <scope>NUCLEOTIDE SEQUENCE [LARGE SCALE GENOMIC DNA]</scope>
    <source>
        <strain evidence="2">cv. CVL-1</strain>
        <tissue evidence="1">Whole seedling</tissue>
    </source>
</reference>
<name>A0A1R3K4D1_COCAP</name>
<dbReference type="AlphaFoldDB" id="A0A1R3K4D1"/>
<gene>
    <name evidence="1" type="ORF">CCACVL1_02971</name>
</gene>
<organism evidence="1 2">
    <name type="scientific">Corchorus capsularis</name>
    <name type="common">Jute</name>
    <dbReference type="NCBI Taxonomy" id="210143"/>
    <lineage>
        <taxon>Eukaryota</taxon>
        <taxon>Viridiplantae</taxon>
        <taxon>Streptophyta</taxon>
        <taxon>Embryophyta</taxon>
        <taxon>Tracheophyta</taxon>
        <taxon>Spermatophyta</taxon>
        <taxon>Magnoliopsida</taxon>
        <taxon>eudicotyledons</taxon>
        <taxon>Gunneridae</taxon>
        <taxon>Pentapetalae</taxon>
        <taxon>rosids</taxon>
        <taxon>malvids</taxon>
        <taxon>Malvales</taxon>
        <taxon>Malvaceae</taxon>
        <taxon>Grewioideae</taxon>
        <taxon>Apeibeae</taxon>
        <taxon>Corchorus</taxon>
    </lineage>
</organism>
<accession>A0A1R3K4D1</accession>
<evidence type="ECO:0000313" key="2">
    <source>
        <dbReference type="Proteomes" id="UP000188268"/>
    </source>
</evidence>
<keyword evidence="2" id="KW-1185">Reference proteome</keyword>